<evidence type="ECO:0000256" key="1">
    <source>
        <dbReference type="ARBA" id="ARBA00022649"/>
    </source>
</evidence>
<keyword evidence="1" id="KW-1277">Toxin-antitoxin system</keyword>
<evidence type="ECO:0000313" key="3">
    <source>
        <dbReference type="Proteomes" id="UP001494672"/>
    </source>
</evidence>
<organism evidence="2 3">
    <name type="scientific">Coprococcus aceti</name>
    <dbReference type="NCBI Taxonomy" id="2981786"/>
    <lineage>
        <taxon>Bacteria</taxon>
        <taxon>Bacillati</taxon>
        <taxon>Bacillota</taxon>
        <taxon>Clostridia</taxon>
        <taxon>Lachnospirales</taxon>
        <taxon>Lachnospiraceae</taxon>
        <taxon>Coprococcus</taxon>
    </lineage>
</organism>
<dbReference type="RefSeq" id="WP_349093077.1">
    <property type="nucleotide sequence ID" value="NZ_JBBNGJ010000004.1"/>
</dbReference>
<keyword evidence="3" id="KW-1185">Reference proteome</keyword>
<accession>A0ABV1I965</accession>
<dbReference type="Gene3D" id="3.30.2310.20">
    <property type="entry name" value="RelE-like"/>
    <property type="match status" value="1"/>
</dbReference>
<dbReference type="Proteomes" id="UP001494672">
    <property type="component" value="Unassembled WGS sequence"/>
</dbReference>
<reference evidence="2 3" key="1">
    <citation type="submission" date="2024-04" db="EMBL/GenBank/DDBJ databases">
        <title>Human intestinal bacterial collection.</title>
        <authorList>
            <person name="Pauvert C."/>
            <person name="Hitch T.C.A."/>
            <person name="Clavel T."/>
        </authorList>
    </citation>
    <scope>NUCLEOTIDE SEQUENCE [LARGE SCALE GENOMIC DNA]</scope>
    <source>
        <strain evidence="2 3">CLA-AA-H181</strain>
    </source>
</reference>
<protein>
    <submittedName>
        <fullName evidence="2">Type II toxin-antitoxin system RelE/ParE family toxin</fullName>
    </submittedName>
</protein>
<dbReference type="InterPro" id="IPR007712">
    <property type="entry name" value="RelE/ParE_toxin"/>
</dbReference>
<dbReference type="Pfam" id="PF05016">
    <property type="entry name" value="ParE_toxin"/>
    <property type="match status" value="1"/>
</dbReference>
<comment type="caution">
    <text evidence="2">The sequence shown here is derived from an EMBL/GenBank/DDBJ whole genome shotgun (WGS) entry which is preliminary data.</text>
</comment>
<name>A0ABV1I965_9FIRM</name>
<gene>
    <name evidence="2" type="ORF">AAAU18_07435</name>
</gene>
<evidence type="ECO:0000313" key="2">
    <source>
        <dbReference type="EMBL" id="MEQ2592749.1"/>
    </source>
</evidence>
<sequence>MTYEVVLTKDAENDLDNFIQYLLFEKHSKQAAANVLQDFENTKRSLEKIASSLKLCDNLRLRKLGYRRINFERHRYFMLYRIEGERIIVDNIFHELQDFEGKMT</sequence>
<proteinExistence type="predicted"/>
<dbReference type="EMBL" id="JBBNGJ010000004">
    <property type="protein sequence ID" value="MEQ2592749.1"/>
    <property type="molecule type" value="Genomic_DNA"/>
</dbReference>
<dbReference type="InterPro" id="IPR035093">
    <property type="entry name" value="RelE/ParE_toxin_dom_sf"/>
</dbReference>